<keyword evidence="1" id="KW-0472">Membrane</keyword>
<dbReference type="EMBL" id="JARYMX010000002">
    <property type="protein sequence ID" value="KAJ9563595.1"/>
    <property type="molecule type" value="Genomic_DNA"/>
</dbReference>
<feature type="transmembrane region" description="Helical" evidence="1">
    <location>
        <begin position="464"/>
        <end position="486"/>
    </location>
</feature>
<keyword evidence="3" id="KW-1185">Reference proteome</keyword>
<dbReference type="InterPro" id="IPR040283">
    <property type="entry name" value="DDB_G0292058-like"/>
</dbReference>
<sequence>MIHESVTGEDNLGHWRNGILSSSAEAPGPASEPSGPLVLAGSRTKRPDILNRFKRYHGGWDITNKHYWASVGYTGAAALILAILWFVFFGLAMIIYHCCGWRIDIKGKESRPSQLLCLILLIIFTCAAAIGCILLSVGQDEFHHEAVDTLNYVVNQSDYTVQTLENVTGYLSLAKTVNVAQFYLPSDVKDSIDKLNINLNNVSDKLGRKTHQSSRKIRTVFDAVRSSMITVAIVMLLVSILGLYLSILGHKNAIHIFIIGGWLLVAVTFILCGVFVILNNAISDTCMAMEQWVDHPHAETALSNILPCVDRETTNQTLFKSKQVINDLGNIVNGFIGSYANSYGAPSGNANYYNQSGPLMPYVCFPYDSQLQERECSSQEISMSNASLVWQNYTCTVSESGLCTSTGRLTPEMYQQLVGAVNISYALDHYTPPLLSFQDCNFVRETFTTITADHCSPLQHHLRLVNAGLGLVSAGVMLSLALWIVFANRPQREEVFAKITSTIKDKCNVKICRGENAIRET</sequence>
<evidence type="ECO:0000313" key="3">
    <source>
        <dbReference type="Proteomes" id="UP001172457"/>
    </source>
</evidence>
<comment type="caution">
    <text evidence="2">The sequence shown here is derived from an EMBL/GenBank/DDBJ whole genome shotgun (WGS) entry which is preliminary data.</text>
</comment>
<gene>
    <name evidence="2" type="ORF">OSB04_008755</name>
</gene>
<feature type="transmembrane region" description="Helical" evidence="1">
    <location>
        <begin position="228"/>
        <end position="247"/>
    </location>
</feature>
<dbReference type="GO" id="GO:0016020">
    <property type="term" value="C:membrane"/>
    <property type="evidence" value="ECO:0007669"/>
    <property type="project" value="TreeGrafter"/>
</dbReference>
<feature type="transmembrane region" description="Helical" evidence="1">
    <location>
        <begin position="254"/>
        <end position="278"/>
    </location>
</feature>
<feature type="transmembrane region" description="Helical" evidence="1">
    <location>
        <begin position="73"/>
        <end position="95"/>
    </location>
</feature>
<keyword evidence="1" id="KW-1133">Transmembrane helix</keyword>
<evidence type="ECO:0000313" key="2">
    <source>
        <dbReference type="EMBL" id="KAJ9563595.1"/>
    </source>
</evidence>
<organism evidence="2 3">
    <name type="scientific">Centaurea solstitialis</name>
    <name type="common">yellow star-thistle</name>
    <dbReference type="NCBI Taxonomy" id="347529"/>
    <lineage>
        <taxon>Eukaryota</taxon>
        <taxon>Viridiplantae</taxon>
        <taxon>Streptophyta</taxon>
        <taxon>Embryophyta</taxon>
        <taxon>Tracheophyta</taxon>
        <taxon>Spermatophyta</taxon>
        <taxon>Magnoliopsida</taxon>
        <taxon>eudicotyledons</taxon>
        <taxon>Gunneridae</taxon>
        <taxon>Pentapetalae</taxon>
        <taxon>asterids</taxon>
        <taxon>campanulids</taxon>
        <taxon>Asterales</taxon>
        <taxon>Asteraceae</taxon>
        <taxon>Carduoideae</taxon>
        <taxon>Cardueae</taxon>
        <taxon>Centaureinae</taxon>
        <taxon>Centaurea</taxon>
    </lineage>
</organism>
<evidence type="ECO:0000256" key="1">
    <source>
        <dbReference type="SAM" id="Phobius"/>
    </source>
</evidence>
<reference evidence="2" key="1">
    <citation type="submission" date="2023-03" db="EMBL/GenBank/DDBJ databases">
        <title>Chromosome-scale reference genome and RAD-based genetic map of yellow starthistle (Centaurea solstitialis) reveal putative structural variation and QTLs associated with invader traits.</title>
        <authorList>
            <person name="Reatini B."/>
            <person name="Cang F.A."/>
            <person name="Jiang Q."/>
            <person name="Mckibben M.T.W."/>
            <person name="Barker M.S."/>
            <person name="Rieseberg L.H."/>
            <person name="Dlugosch K.M."/>
        </authorList>
    </citation>
    <scope>NUCLEOTIDE SEQUENCE</scope>
    <source>
        <strain evidence="2">CAN-66</strain>
        <tissue evidence="2">Leaf</tissue>
    </source>
</reference>
<accession>A0AA38TMD8</accession>
<name>A0AA38TMD8_9ASTR</name>
<dbReference type="AlphaFoldDB" id="A0AA38TMD8"/>
<dbReference type="PANTHER" id="PTHR31414">
    <property type="entry name" value="TRANSMEMBRANE PROTEIN DDB_G0292058"/>
    <property type="match status" value="1"/>
</dbReference>
<protein>
    <submittedName>
        <fullName evidence="2">Uncharacterized protein</fullName>
    </submittedName>
</protein>
<dbReference type="PANTHER" id="PTHR31414:SF27">
    <property type="entry name" value="ION TRANSPORT DOMAIN-CONTAINING PROTEIN"/>
    <property type="match status" value="1"/>
</dbReference>
<feature type="transmembrane region" description="Helical" evidence="1">
    <location>
        <begin position="115"/>
        <end position="137"/>
    </location>
</feature>
<dbReference type="Proteomes" id="UP001172457">
    <property type="component" value="Chromosome 2"/>
</dbReference>
<proteinExistence type="predicted"/>
<keyword evidence="1" id="KW-0812">Transmembrane</keyword>